<accession>A0ABT6MB94</accession>
<proteinExistence type="predicted"/>
<gene>
    <name evidence="1" type="ORF">M2280_002783</name>
</gene>
<evidence type="ECO:0000313" key="2">
    <source>
        <dbReference type="Proteomes" id="UP001160334"/>
    </source>
</evidence>
<dbReference type="RefSeq" id="WP_280760890.1">
    <property type="nucleotide sequence ID" value="NZ_JARXVC010000006.1"/>
</dbReference>
<evidence type="ECO:0000313" key="1">
    <source>
        <dbReference type="EMBL" id="MDH6281562.1"/>
    </source>
</evidence>
<dbReference type="SUPFAM" id="SSF55961">
    <property type="entry name" value="Bet v1-like"/>
    <property type="match status" value="1"/>
</dbReference>
<dbReference type="EMBL" id="JARXVC010000006">
    <property type="protein sequence ID" value="MDH6281562.1"/>
    <property type="molecule type" value="Genomic_DNA"/>
</dbReference>
<organism evidence="1 2">
    <name type="scientific">Prescottella agglutinans</name>
    <dbReference type="NCBI Taxonomy" id="1644129"/>
    <lineage>
        <taxon>Bacteria</taxon>
        <taxon>Bacillati</taxon>
        <taxon>Actinomycetota</taxon>
        <taxon>Actinomycetes</taxon>
        <taxon>Mycobacteriales</taxon>
        <taxon>Nocardiaceae</taxon>
        <taxon>Prescottella</taxon>
    </lineage>
</organism>
<dbReference type="Proteomes" id="UP001160334">
    <property type="component" value="Unassembled WGS sequence"/>
</dbReference>
<keyword evidence="2" id="KW-1185">Reference proteome</keyword>
<name>A0ABT6MB94_9NOCA</name>
<reference evidence="1 2" key="1">
    <citation type="submission" date="2023-04" db="EMBL/GenBank/DDBJ databases">
        <title>Forest soil microbial communities from Buena Vista Peninsula, Colon Province, Panama.</title>
        <authorList>
            <person name="Bouskill N."/>
        </authorList>
    </citation>
    <scope>NUCLEOTIDE SEQUENCE [LARGE SCALE GENOMIC DNA]</scope>
    <source>
        <strain evidence="1 2">CFH S0262</strain>
    </source>
</reference>
<sequence>MFERSEQLGDRRSEGSKSKILAACVLATGIMLGSAGTAGAESVSSLSSSSSGSTSSVDVEWEASWAAYQLEAGLAGSALATVNVDLPVTINAPIDRVFPVYSNLNNSLGRHPFLKDVLDHRRYTEGDADVWEFIALEDIPAGSLSIPGRTVGQQRMYAADHWYSTDTWDMPGVITHQKVTFAANGGATTVTEHLTFSAPAVLIDYTVKNGVSSHIANQQAMKRDIENGTL</sequence>
<comment type="caution">
    <text evidence="1">The sequence shown here is derived from an EMBL/GenBank/DDBJ whole genome shotgun (WGS) entry which is preliminary data.</text>
</comment>
<protein>
    <submittedName>
        <fullName evidence="1">Membrane protein</fullName>
    </submittedName>
</protein>